<dbReference type="SUPFAM" id="SSF52151">
    <property type="entry name" value="FabD/lysophospholipase-like"/>
    <property type="match status" value="1"/>
</dbReference>
<proteinExistence type="predicted"/>
<dbReference type="InterPro" id="IPR016035">
    <property type="entry name" value="Acyl_Trfase/lysoPLipase"/>
</dbReference>
<reference evidence="4" key="2">
    <citation type="journal article" date="2021" name="Syst. Appl. Microbiol.">
        <title>Roseomonas hellenica sp. nov., isolated from roots of wild-growing Alkanna tinctoria.</title>
        <authorList>
            <person name="Rat A."/>
            <person name="Naranjo H.D."/>
            <person name="Lebbe L."/>
            <person name="Cnockaert M."/>
            <person name="Krigas N."/>
            <person name="Grigoriadou K."/>
            <person name="Maloupa E."/>
            <person name="Willems A."/>
        </authorList>
    </citation>
    <scope>NUCLEOTIDE SEQUENCE</scope>
    <source>
        <strain evidence="4">LMG 31228</strain>
    </source>
</reference>
<dbReference type="PROSITE" id="PS51635">
    <property type="entry name" value="PNPLA"/>
    <property type="match status" value="1"/>
</dbReference>
<sequence>MILGLASEHTKRRRSVALVPGAVATLKTIGQGLLVAVGILMAGCASVVSSDTQPLPEARLEPLGAEHISRGGYRLDSLPVSKDAPDLVVLVAFSGGGKRSAAFGYGALRGMREVMVSTPSGPRPLLDQVDAISGVSGGSFPAAYYGLHREQTFGGFERDFLYSDTNSYIYGTYLLPWNWGWLVDPGVGTNDYMERAYDRTMFRGATFRDLEARGRPLIAIGATDIAYGTPILFNQDMFDVICSDLSALPVARAVAASNGFPGLFSPVTLTNHAARCGGRRPGWLRRIGTEERQNPLSRAGAAAIRTERYLDAERTRYVHLADGGIADNLAMRAAGSTTQAMSTADLRESGHLQVRRVLMISVDGQGAQDSSVARRRTVGGLFQMLGLVSGAQIDSYNFETLITVTEQLNALTDRLRQARCAQGRLVNGVPCGDVSSELVHISLTGRPESPEKDRLLAIPTGLTLERDDVDLLVRAGYEAVLRSPRLRTFLGAYPAAAVAPRPAANAGASRRAR</sequence>
<comment type="caution">
    <text evidence="4">The sequence shown here is derived from an EMBL/GenBank/DDBJ whole genome shotgun (WGS) entry which is preliminary data.</text>
</comment>
<accession>A0A9X9XG41</accession>
<evidence type="ECO:0000313" key="4">
    <source>
        <dbReference type="EMBL" id="MBR0682677.1"/>
    </source>
</evidence>
<dbReference type="Gene3D" id="3.40.1090.10">
    <property type="entry name" value="Cytosolic phospholipase A2 catalytic domain"/>
    <property type="match status" value="2"/>
</dbReference>
<evidence type="ECO:0000259" key="3">
    <source>
        <dbReference type="PROSITE" id="PS51635"/>
    </source>
</evidence>
<evidence type="ECO:0000313" key="5">
    <source>
        <dbReference type="Proteomes" id="UP001138709"/>
    </source>
</evidence>
<dbReference type="Pfam" id="PF01734">
    <property type="entry name" value="Patatin"/>
    <property type="match status" value="1"/>
</dbReference>
<protein>
    <submittedName>
        <fullName evidence="4">Patatin-like phospholipase family protein</fullName>
    </submittedName>
</protein>
<keyword evidence="1" id="KW-0443">Lipid metabolism</keyword>
<evidence type="ECO:0000256" key="2">
    <source>
        <dbReference type="PROSITE-ProRule" id="PRU01161"/>
    </source>
</evidence>
<evidence type="ECO:0000256" key="1">
    <source>
        <dbReference type="ARBA" id="ARBA00023098"/>
    </source>
</evidence>
<dbReference type="AlphaFoldDB" id="A0A9X9XG41"/>
<comment type="caution">
    <text evidence="2">Lacks conserved residue(s) required for the propagation of feature annotation.</text>
</comment>
<dbReference type="InterPro" id="IPR002641">
    <property type="entry name" value="PNPLA_dom"/>
</dbReference>
<name>A0A9X9XG41_9PROT</name>
<dbReference type="GO" id="GO:0006629">
    <property type="term" value="P:lipid metabolic process"/>
    <property type="evidence" value="ECO:0007669"/>
    <property type="project" value="UniProtKB-KW"/>
</dbReference>
<feature type="short sequence motif" description="GXSXG" evidence="2">
    <location>
        <begin position="134"/>
        <end position="138"/>
    </location>
</feature>
<reference evidence="4" key="1">
    <citation type="submission" date="2020-01" db="EMBL/GenBank/DDBJ databases">
        <authorList>
            <person name="Rat A."/>
        </authorList>
    </citation>
    <scope>NUCLEOTIDE SEQUENCE</scope>
    <source>
        <strain evidence="4">LMG 31228</strain>
    </source>
</reference>
<keyword evidence="5" id="KW-1185">Reference proteome</keyword>
<organism evidence="4 5">
    <name type="scientific">Neoroseomonas eburnea</name>
    <dbReference type="NCBI Taxonomy" id="1346889"/>
    <lineage>
        <taxon>Bacteria</taxon>
        <taxon>Pseudomonadati</taxon>
        <taxon>Pseudomonadota</taxon>
        <taxon>Alphaproteobacteria</taxon>
        <taxon>Acetobacterales</taxon>
        <taxon>Acetobacteraceae</taxon>
        <taxon>Neoroseomonas</taxon>
    </lineage>
</organism>
<feature type="domain" description="PNPLA" evidence="3">
    <location>
        <begin position="91"/>
        <end position="300"/>
    </location>
</feature>
<dbReference type="Proteomes" id="UP001138709">
    <property type="component" value="Unassembled WGS sequence"/>
</dbReference>
<dbReference type="RefSeq" id="WP_211848211.1">
    <property type="nucleotide sequence ID" value="NZ_JAAEDL010000021.1"/>
</dbReference>
<gene>
    <name evidence="4" type="ORF">GXW74_19455</name>
</gene>
<dbReference type="EMBL" id="JAAEDL010000021">
    <property type="protein sequence ID" value="MBR0682677.1"/>
    <property type="molecule type" value="Genomic_DNA"/>
</dbReference>